<accession>A0A392UUB2</accession>
<proteinExistence type="predicted"/>
<name>A0A392UUB2_9FABA</name>
<evidence type="ECO:0000313" key="1">
    <source>
        <dbReference type="EMBL" id="MCI78803.1"/>
    </source>
</evidence>
<protein>
    <submittedName>
        <fullName evidence="1">Uncharacterized protein</fullName>
    </submittedName>
</protein>
<keyword evidence="2" id="KW-1185">Reference proteome</keyword>
<evidence type="ECO:0000313" key="2">
    <source>
        <dbReference type="Proteomes" id="UP000265520"/>
    </source>
</evidence>
<gene>
    <name evidence="1" type="ORF">A2U01_0100074</name>
</gene>
<dbReference type="Proteomes" id="UP000265520">
    <property type="component" value="Unassembled WGS sequence"/>
</dbReference>
<dbReference type="AlphaFoldDB" id="A0A392UUB2"/>
<comment type="caution">
    <text evidence="1">The sequence shown here is derived from an EMBL/GenBank/DDBJ whole genome shotgun (WGS) entry which is preliminary data.</text>
</comment>
<organism evidence="1 2">
    <name type="scientific">Trifolium medium</name>
    <dbReference type="NCBI Taxonomy" id="97028"/>
    <lineage>
        <taxon>Eukaryota</taxon>
        <taxon>Viridiplantae</taxon>
        <taxon>Streptophyta</taxon>
        <taxon>Embryophyta</taxon>
        <taxon>Tracheophyta</taxon>
        <taxon>Spermatophyta</taxon>
        <taxon>Magnoliopsida</taxon>
        <taxon>eudicotyledons</taxon>
        <taxon>Gunneridae</taxon>
        <taxon>Pentapetalae</taxon>
        <taxon>rosids</taxon>
        <taxon>fabids</taxon>
        <taxon>Fabales</taxon>
        <taxon>Fabaceae</taxon>
        <taxon>Papilionoideae</taxon>
        <taxon>50 kb inversion clade</taxon>
        <taxon>NPAAA clade</taxon>
        <taxon>Hologalegina</taxon>
        <taxon>IRL clade</taxon>
        <taxon>Trifolieae</taxon>
        <taxon>Trifolium</taxon>
    </lineage>
</organism>
<dbReference type="EMBL" id="LXQA010959339">
    <property type="protein sequence ID" value="MCI78803.1"/>
    <property type="molecule type" value="Genomic_DNA"/>
</dbReference>
<sequence length="40" mass="4754">MSLANSEQRRGCYLDMFASGELVDEFLMEIRISRDRISWQ</sequence>
<reference evidence="1 2" key="1">
    <citation type="journal article" date="2018" name="Front. Plant Sci.">
        <title>Red Clover (Trifolium pratense) and Zigzag Clover (T. medium) - A Picture of Genomic Similarities and Differences.</title>
        <authorList>
            <person name="Dluhosova J."/>
            <person name="Istvanek J."/>
            <person name="Nedelnik J."/>
            <person name="Repkova J."/>
        </authorList>
    </citation>
    <scope>NUCLEOTIDE SEQUENCE [LARGE SCALE GENOMIC DNA]</scope>
    <source>
        <strain evidence="2">cv. 10/8</strain>
        <tissue evidence="1">Leaf</tissue>
    </source>
</reference>
<feature type="non-terminal residue" evidence="1">
    <location>
        <position position="40"/>
    </location>
</feature>